<keyword evidence="1" id="KW-0812">Transmembrane</keyword>
<evidence type="ECO:0000256" key="1">
    <source>
        <dbReference type="SAM" id="Phobius"/>
    </source>
</evidence>
<evidence type="ECO:0000313" key="2">
    <source>
        <dbReference type="EMBL" id="CAD8996673.1"/>
    </source>
</evidence>
<dbReference type="AlphaFoldDB" id="A0A7S1I0E2"/>
<organism evidence="2">
    <name type="scientific">Eutreptiella gymnastica</name>
    <dbReference type="NCBI Taxonomy" id="73025"/>
    <lineage>
        <taxon>Eukaryota</taxon>
        <taxon>Discoba</taxon>
        <taxon>Euglenozoa</taxon>
        <taxon>Euglenida</taxon>
        <taxon>Spirocuta</taxon>
        <taxon>Euglenophyceae</taxon>
        <taxon>Eutreptiales</taxon>
        <taxon>Eutreptiaceae</taxon>
        <taxon>Eutreptiella</taxon>
    </lineage>
</organism>
<dbReference type="EMBL" id="HBGA01019949">
    <property type="protein sequence ID" value="CAD8996673.1"/>
    <property type="molecule type" value="Transcribed_RNA"/>
</dbReference>
<keyword evidence="1" id="KW-1133">Transmembrane helix</keyword>
<gene>
    <name evidence="2" type="ORF">EGYM00392_LOCUS7735</name>
</gene>
<feature type="transmembrane region" description="Helical" evidence="1">
    <location>
        <begin position="20"/>
        <end position="39"/>
    </location>
</feature>
<proteinExistence type="predicted"/>
<sequence>MQQSTATNQSASSTARQGTVLVLVTCALLAGVLLVQPAVRPPSPYDTQAPIPTAAGDFQYPYRGASVFGYETVDPEEEQVEPPSVQLPAETLHLRKLDPKAWEPDGMAPLLNALEDPPAGSGIWGPDVVQDQRDTAKIYRRPVLRAQTVAHQAPAPAAPAYAMFHTLRPLAGPGKPDGATPVTIHHVQSADQGVFAGLTFLSVAAAVGALVGFAWGRAAAPSPC</sequence>
<keyword evidence="1" id="KW-0472">Membrane</keyword>
<feature type="transmembrane region" description="Helical" evidence="1">
    <location>
        <begin position="194"/>
        <end position="215"/>
    </location>
</feature>
<protein>
    <submittedName>
        <fullName evidence="2">Uncharacterized protein</fullName>
    </submittedName>
</protein>
<reference evidence="2" key="1">
    <citation type="submission" date="2021-01" db="EMBL/GenBank/DDBJ databases">
        <authorList>
            <person name="Corre E."/>
            <person name="Pelletier E."/>
            <person name="Niang G."/>
            <person name="Scheremetjew M."/>
            <person name="Finn R."/>
            <person name="Kale V."/>
            <person name="Holt S."/>
            <person name="Cochrane G."/>
            <person name="Meng A."/>
            <person name="Brown T."/>
            <person name="Cohen L."/>
        </authorList>
    </citation>
    <scope>NUCLEOTIDE SEQUENCE</scope>
    <source>
        <strain evidence="2">NIES-381</strain>
    </source>
</reference>
<accession>A0A7S1I0E2</accession>
<name>A0A7S1I0E2_9EUGL</name>